<evidence type="ECO:0000256" key="3">
    <source>
        <dbReference type="ARBA" id="ARBA00004931"/>
    </source>
</evidence>
<comment type="pathway">
    <text evidence="4">Amino-acid biosynthesis; L-leucine biosynthesis; L-leucine from 3-methyl-2-oxobutanoate: step 4/4.</text>
</comment>
<evidence type="ECO:0000256" key="12">
    <source>
        <dbReference type="RuleBase" id="RU004516"/>
    </source>
</evidence>
<comment type="cofactor">
    <cofactor evidence="1 12">
        <name>pyridoxal 5'-phosphate</name>
        <dbReference type="ChEBI" id="CHEBI:597326"/>
    </cofactor>
</comment>
<comment type="caution">
    <text evidence="13">The sequence shown here is derived from an EMBL/GenBank/DDBJ whole genome shotgun (WGS) entry which is preliminary data.</text>
</comment>
<dbReference type="InterPro" id="IPR043132">
    <property type="entry name" value="BCAT-like_C"/>
</dbReference>
<sequence length="278" mass="31864">MINFNGILVEDTTVISVKNRGYKFGDGLFETIKIASGKILFWEDHYFRLMASMRIMRIEIPMHFTMEFLEDEVKKLLIALNLNSKNARVRITIDRGNEGGYLPKNYEVNFSIVCEDLDVHFYKTPNHLRYEVDLFKDHFIAPGLLSSIKSSSKIPNILASIYAAENDLQNCLLLNTDKNVIEATNGNLFLVKNNLIKTPAIEDGCLNGILRKQLIGIIKYSDKYEVEETSISPFELQKADELFITNVIMGIQPITKYRKKEYNNVVALDILEKLNSKI</sequence>
<dbReference type="InterPro" id="IPR050571">
    <property type="entry name" value="Class-IV_PLP-Dep_Aminotrnsfr"/>
</dbReference>
<comment type="pathway">
    <text evidence="2">Amino-acid biosynthesis; L-isoleucine biosynthesis; L-isoleucine from 2-oxobutanoate: step 4/4.</text>
</comment>
<evidence type="ECO:0000256" key="9">
    <source>
        <dbReference type="ARBA" id="ARBA00048798"/>
    </source>
</evidence>
<proteinExistence type="inferred from homology"/>
<gene>
    <name evidence="13" type="ORF">RM697_12155</name>
</gene>
<name>A0ABU2YQQ7_9FLAO</name>
<keyword evidence="13" id="KW-0032">Aminotransferase</keyword>
<evidence type="ECO:0000313" key="13">
    <source>
        <dbReference type="EMBL" id="MDT0559408.1"/>
    </source>
</evidence>
<evidence type="ECO:0000256" key="4">
    <source>
        <dbReference type="ARBA" id="ARBA00005072"/>
    </source>
</evidence>
<evidence type="ECO:0000256" key="11">
    <source>
        <dbReference type="RuleBase" id="RU004106"/>
    </source>
</evidence>
<keyword evidence="13" id="KW-0808">Transferase</keyword>
<dbReference type="Proteomes" id="UP001259492">
    <property type="component" value="Unassembled WGS sequence"/>
</dbReference>
<comment type="similarity">
    <text evidence="5 11">Belongs to the class-IV pyridoxal-phosphate-dependent aminotransferase family.</text>
</comment>
<protein>
    <recommendedName>
        <fullName evidence="6">branched-chain-amino-acid transaminase</fullName>
        <ecNumber evidence="6">2.6.1.42</ecNumber>
    </recommendedName>
</protein>
<organism evidence="13 14">
    <name type="scientific">Microcosmobacter mediterraneus</name>
    <dbReference type="NCBI Taxonomy" id="3075607"/>
    <lineage>
        <taxon>Bacteria</taxon>
        <taxon>Pseudomonadati</taxon>
        <taxon>Bacteroidota</taxon>
        <taxon>Flavobacteriia</taxon>
        <taxon>Flavobacteriales</taxon>
        <taxon>Flavobacteriaceae</taxon>
        <taxon>Microcosmobacter</taxon>
    </lineage>
</organism>
<dbReference type="InterPro" id="IPR043131">
    <property type="entry name" value="BCAT-like_N"/>
</dbReference>
<evidence type="ECO:0000313" key="14">
    <source>
        <dbReference type="Proteomes" id="UP001259492"/>
    </source>
</evidence>
<evidence type="ECO:0000256" key="2">
    <source>
        <dbReference type="ARBA" id="ARBA00004824"/>
    </source>
</evidence>
<dbReference type="PANTHER" id="PTHR42743:SF11">
    <property type="entry name" value="AMINODEOXYCHORISMATE LYASE"/>
    <property type="match status" value="1"/>
</dbReference>
<keyword evidence="14" id="KW-1185">Reference proteome</keyword>
<dbReference type="EC" id="2.6.1.42" evidence="6"/>
<dbReference type="InterPro" id="IPR018300">
    <property type="entry name" value="Aminotrans_IV_CS"/>
</dbReference>
<comment type="catalytic activity">
    <reaction evidence="9">
        <text>L-isoleucine + 2-oxoglutarate = (S)-3-methyl-2-oxopentanoate + L-glutamate</text>
        <dbReference type="Rhea" id="RHEA:24801"/>
        <dbReference type="ChEBI" id="CHEBI:16810"/>
        <dbReference type="ChEBI" id="CHEBI:29985"/>
        <dbReference type="ChEBI" id="CHEBI:35146"/>
        <dbReference type="ChEBI" id="CHEBI:58045"/>
        <dbReference type="EC" id="2.6.1.42"/>
    </reaction>
</comment>
<comment type="catalytic activity">
    <reaction evidence="10">
        <text>L-leucine + 2-oxoglutarate = 4-methyl-2-oxopentanoate + L-glutamate</text>
        <dbReference type="Rhea" id="RHEA:18321"/>
        <dbReference type="ChEBI" id="CHEBI:16810"/>
        <dbReference type="ChEBI" id="CHEBI:17865"/>
        <dbReference type="ChEBI" id="CHEBI:29985"/>
        <dbReference type="ChEBI" id="CHEBI:57427"/>
        <dbReference type="EC" id="2.6.1.42"/>
    </reaction>
</comment>
<dbReference type="Gene3D" id="3.30.470.10">
    <property type="match status" value="1"/>
</dbReference>
<dbReference type="SUPFAM" id="SSF56752">
    <property type="entry name" value="D-aminoacid aminotransferase-like PLP-dependent enzymes"/>
    <property type="match status" value="1"/>
</dbReference>
<dbReference type="CDD" id="cd00449">
    <property type="entry name" value="PLPDE_IV"/>
    <property type="match status" value="1"/>
</dbReference>
<dbReference type="EMBL" id="JAVRIA010000008">
    <property type="protein sequence ID" value="MDT0559408.1"/>
    <property type="molecule type" value="Genomic_DNA"/>
</dbReference>
<reference evidence="13 14" key="1">
    <citation type="submission" date="2023-09" db="EMBL/GenBank/DDBJ databases">
        <authorList>
            <person name="Rey-Velasco X."/>
        </authorList>
    </citation>
    <scope>NUCLEOTIDE SEQUENCE [LARGE SCALE GENOMIC DNA]</scope>
    <source>
        <strain evidence="13 14">W332</strain>
    </source>
</reference>
<dbReference type="RefSeq" id="WP_311428172.1">
    <property type="nucleotide sequence ID" value="NZ_JAVRIA010000008.1"/>
</dbReference>
<comment type="catalytic activity">
    <reaction evidence="8">
        <text>L-valine + 2-oxoglutarate = 3-methyl-2-oxobutanoate + L-glutamate</text>
        <dbReference type="Rhea" id="RHEA:24813"/>
        <dbReference type="ChEBI" id="CHEBI:11851"/>
        <dbReference type="ChEBI" id="CHEBI:16810"/>
        <dbReference type="ChEBI" id="CHEBI:29985"/>
        <dbReference type="ChEBI" id="CHEBI:57762"/>
        <dbReference type="EC" id="2.6.1.42"/>
    </reaction>
</comment>
<dbReference type="InterPro" id="IPR001544">
    <property type="entry name" value="Aminotrans_IV"/>
</dbReference>
<evidence type="ECO:0000256" key="6">
    <source>
        <dbReference type="ARBA" id="ARBA00013053"/>
    </source>
</evidence>
<keyword evidence="7 12" id="KW-0663">Pyridoxal phosphate</keyword>
<dbReference type="PROSITE" id="PS00770">
    <property type="entry name" value="AA_TRANSFER_CLASS_4"/>
    <property type="match status" value="1"/>
</dbReference>
<evidence type="ECO:0000256" key="8">
    <source>
        <dbReference type="ARBA" id="ARBA00048212"/>
    </source>
</evidence>
<dbReference type="PANTHER" id="PTHR42743">
    <property type="entry name" value="AMINO-ACID AMINOTRANSFERASE"/>
    <property type="match status" value="1"/>
</dbReference>
<evidence type="ECO:0000256" key="7">
    <source>
        <dbReference type="ARBA" id="ARBA00022898"/>
    </source>
</evidence>
<dbReference type="Pfam" id="PF01063">
    <property type="entry name" value="Aminotran_4"/>
    <property type="match status" value="1"/>
</dbReference>
<evidence type="ECO:0000256" key="5">
    <source>
        <dbReference type="ARBA" id="ARBA00009320"/>
    </source>
</evidence>
<dbReference type="Gene3D" id="3.20.10.10">
    <property type="entry name" value="D-amino Acid Aminotransferase, subunit A, domain 2"/>
    <property type="match status" value="1"/>
</dbReference>
<accession>A0ABU2YQQ7</accession>
<evidence type="ECO:0000256" key="1">
    <source>
        <dbReference type="ARBA" id="ARBA00001933"/>
    </source>
</evidence>
<dbReference type="InterPro" id="IPR036038">
    <property type="entry name" value="Aminotransferase-like"/>
</dbReference>
<dbReference type="GO" id="GO:0008483">
    <property type="term" value="F:transaminase activity"/>
    <property type="evidence" value="ECO:0007669"/>
    <property type="project" value="UniProtKB-KW"/>
</dbReference>
<comment type="pathway">
    <text evidence="3">Amino-acid biosynthesis; L-valine biosynthesis; L-valine from pyruvate: step 4/4.</text>
</comment>
<evidence type="ECO:0000256" key="10">
    <source>
        <dbReference type="ARBA" id="ARBA00049229"/>
    </source>
</evidence>